<accession>A0A7X5F433</accession>
<dbReference type="EMBL" id="JAABLQ010000001">
    <property type="protein sequence ID" value="NBN79398.1"/>
    <property type="molecule type" value="Genomic_DNA"/>
</dbReference>
<dbReference type="CDD" id="cd03801">
    <property type="entry name" value="GT4_PimA-like"/>
    <property type="match status" value="1"/>
</dbReference>
<evidence type="ECO:0000313" key="2">
    <source>
        <dbReference type="Proteomes" id="UP000586722"/>
    </source>
</evidence>
<dbReference type="PANTHER" id="PTHR45947">
    <property type="entry name" value="SULFOQUINOVOSYL TRANSFERASE SQD2"/>
    <property type="match status" value="1"/>
</dbReference>
<dbReference type="GO" id="GO:0016757">
    <property type="term" value="F:glycosyltransferase activity"/>
    <property type="evidence" value="ECO:0007669"/>
    <property type="project" value="InterPro"/>
</dbReference>
<name>A0A7X5F433_9HYPH</name>
<protein>
    <submittedName>
        <fullName evidence="1">Glycosyltransferase</fullName>
    </submittedName>
</protein>
<dbReference type="SUPFAM" id="SSF53756">
    <property type="entry name" value="UDP-Glycosyltransferase/glycogen phosphorylase"/>
    <property type="match status" value="1"/>
</dbReference>
<dbReference type="Gene3D" id="3.40.50.2000">
    <property type="entry name" value="Glycogen Phosphorylase B"/>
    <property type="match status" value="2"/>
</dbReference>
<dbReference type="RefSeq" id="WP_161677027.1">
    <property type="nucleotide sequence ID" value="NZ_JAABLP010000003.1"/>
</dbReference>
<sequence length="391" mass="42659">MHERILPVAPAADDGATAPFADRSIVHVVRQFYPMIGGLEDFVRNLVGRQVGRFGSVRVVTLDRLFIEPDRQLPARDLIDGVEVWRIPFRGSPRYPIAPSVLGCLGGADIIHVHAVDFFFDVLAATSLTRRTPMVATTHGGFFHTAKFRRLKSAWFNTVTRATASRYRGIACCSESDLATFRQIAPSRVRLIENAADLDKFGDAAARRPARSLITIGRFSRNKRLDHLLDMMQVLTASDPAWHLHIAGSASDWSEADIRAMIAARDLHSAVTLHVGPSNADIRAVMGACSLFVSASEYEGFGIALIEALSAGLLPVVEPNAAFRSLSRKHDMVRLAGFADPAGAAAAVEAAHSALSERPEALRQAAITSARQHGWETTARLYEDLYRDALG</sequence>
<proteinExistence type="predicted"/>
<dbReference type="InterPro" id="IPR001296">
    <property type="entry name" value="Glyco_trans_1"/>
</dbReference>
<dbReference type="AlphaFoldDB" id="A0A7X5F433"/>
<dbReference type="Pfam" id="PF00534">
    <property type="entry name" value="Glycos_transf_1"/>
    <property type="match status" value="1"/>
</dbReference>
<dbReference type="Proteomes" id="UP000586722">
    <property type="component" value="Unassembled WGS sequence"/>
</dbReference>
<dbReference type="InterPro" id="IPR028098">
    <property type="entry name" value="Glyco_trans_4-like_N"/>
</dbReference>
<keyword evidence="2" id="KW-1185">Reference proteome</keyword>
<reference evidence="2" key="1">
    <citation type="submission" date="2020-01" db="EMBL/GenBank/DDBJ databases">
        <authorList>
            <person name="Fang Y."/>
            <person name="Sun R."/>
            <person name="Nie L."/>
            <person name="He J."/>
            <person name="Hao L."/>
            <person name="Wang L."/>
            <person name="Su S."/>
            <person name="Lv E."/>
            <person name="Zhang Z."/>
            <person name="Xie R."/>
            <person name="Liu H."/>
        </authorList>
    </citation>
    <scope>NUCLEOTIDE SEQUENCE [LARGE SCALE GENOMIC DNA]</scope>
    <source>
        <strain evidence="2">XCT-53</strain>
    </source>
</reference>
<comment type="caution">
    <text evidence="1">The sequence shown here is derived from an EMBL/GenBank/DDBJ whole genome shotgun (WGS) entry which is preliminary data.</text>
</comment>
<evidence type="ECO:0000313" key="1">
    <source>
        <dbReference type="EMBL" id="NBN79398.1"/>
    </source>
</evidence>
<organism evidence="1 2">
    <name type="scientific">Pannonibacter tanglangensis</name>
    <dbReference type="NCBI Taxonomy" id="2750084"/>
    <lineage>
        <taxon>Bacteria</taxon>
        <taxon>Pseudomonadati</taxon>
        <taxon>Pseudomonadota</taxon>
        <taxon>Alphaproteobacteria</taxon>
        <taxon>Hyphomicrobiales</taxon>
        <taxon>Stappiaceae</taxon>
        <taxon>Pannonibacter</taxon>
    </lineage>
</organism>
<dbReference type="InterPro" id="IPR050194">
    <property type="entry name" value="Glycosyltransferase_grp1"/>
</dbReference>
<dbReference type="PANTHER" id="PTHR45947:SF3">
    <property type="entry name" value="SULFOQUINOVOSYL TRANSFERASE SQD2"/>
    <property type="match status" value="1"/>
</dbReference>
<dbReference type="Pfam" id="PF13439">
    <property type="entry name" value="Glyco_transf_4"/>
    <property type="match status" value="1"/>
</dbReference>
<gene>
    <name evidence="1" type="ORF">GWI72_14065</name>
</gene>